<evidence type="ECO:0008006" key="4">
    <source>
        <dbReference type="Google" id="ProtNLM"/>
    </source>
</evidence>
<dbReference type="RefSeq" id="WP_156809303.1">
    <property type="nucleotide sequence ID" value="NZ_BAQD01000043.1"/>
</dbReference>
<proteinExistence type="predicted"/>
<protein>
    <recommendedName>
        <fullName evidence="4">CopG family transcriptional regulator</fullName>
    </recommendedName>
</protein>
<sequence>MSTLNARKKKMGRPKVESEEARSRIQQPLLGDLDMWAASHNVTRAEAIRRLIQKGLDASKEEET</sequence>
<evidence type="ECO:0000313" key="2">
    <source>
        <dbReference type="EMBL" id="GBQ07900.1"/>
    </source>
</evidence>
<reference evidence="2" key="1">
    <citation type="submission" date="2013-04" db="EMBL/GenBank/DDBJ databases">
        <title>The genome sequencing project of 58 acetic acid bacteria.</title>
        <authorList>
            <person name="Okamoto-Kainuma A."/>
            <person name="Ishikawa M."/>
            <person name="Umino S."/>
            <person name="Koizumi Y."/>
            <person name="Shiwa Y."/>
            <person name="Yoshikawa H."/>
            <person name="Matsutani M."/>
            <person name="Matsushita K."/>
        </authorList>
    </citation>
    <scope>NUCLEOTIDE SEQUENCE</scope>
    <source>
        <strain evidence="2">DSM 15669</strain>
    </source>
</reference>
<feature type="region of interest" description="Disordered" evidence="1">
    <location>
        <begin position="1"/>
        <end position="23"/>
    </location>
</feature>
<dbReference type="EMBL" id="BAQD01000043">
    <property type="protein sequence ID" value="GBQ07900.1"/>
    <property type="molecule type" value="Genomic_DNA"/>
</dbReference>
<feature type="compositionally biased region" description="Basic and acidic residues" evidence="1">
    <location>
        <begin position="14"/>
        <end position="23"/>
    </location>
</feature>
<name>A0ABQ0P067_9PROT</name>
<gene>
    <name evidence="2" type="ORF">AA15669_1587</name>
</gene>
<evidence type="ECO:0000256" key="1">
    <source>
        <dbReference type="SAM" id="MobiDB-lite"/>
    </source>
</evidence>
<evidence type="ECO:0000313" key="3">
    <source>
        <dbReference type="Proteomes" id="UP001062901"/>
    </source>
</evidence>
<accession>A0ABQ0P067</accession>
<feature type="compositionally biased region" description="Basic residues" evidence="1">
    <location>
        <begin position="1"/>
        <end position="13"/>
    </location>
</feature>
<organism evidence="2 3">
    <name type="scientific">Saccharibacter floricola DSM 15669</name>
    <dbReference type="NCBI Taxonomy" id="1123227"/>
    <lineage>
        <taxon>Bacteria</taxon>
        <taxon>Pseudomonadati</taxon>
        <taxon>Pseudomonadota</taxon>
        <taxon>Alphaproteobacteria</taxon>
        <taxon>Acetobacterales</taxon>
        <taxon>Acetobacteraceae</taxon>
        <taxon>Saccharibacter</taxon>
    </lineage>
</organism>
<dbReference type="Proteomes" id="UP001062901">
    <property type="component" value="Unassembled WGS sequence"/>
</dbReference>
<comment type="caution">
    <text evidence="2">The sequence shown here is derived from an EMBL/GenBank/DDBJ whole genome shotgun (WGS) entry which is preliminary data.</text>
</comment>
<keyword evidence="3" id="KW-1185">Reference proteome</keyword>